<reference evidence="6 7" key="1">
    <citation type="journal article" date="2020" name="BMC Genomics">
        <title>Intraspecific diversification of the crop wild relative Brassica cretica Lam. using demographic model selection.</title>
        <authorList>
            <person name="Kioukis A."/>
            <person name="Michalopoulou V.A."/>
            <person name="Briers L."/>
            <person name="Pirintsos S."/>
            <person name="Studholme D.J."/>
            <person name="Pavlidis P."/>
            <person name="Sarris P.F."/>
        </authorList>
    </citation>
    <scope>NUCLEOTIDE SEQUENCE [LARGE SCALE GENOMIC DNA]</scope>
    <source>
        <strain evidence="7">cv. PFS-1207/04</strain>
    </source>
</reference>
<dbReference type="InterPro" id="IPR003653">
    <property type="entry name" value="Peptidase_C48_C"/>
</dbReference>
<feature type="compositionally biased region" description="Basic and acidic residues" evidence="4">
    <location>
        <begin position="299"/>
        <end position="308"/>
    </location>
</feature>
<evidence type="ECO:0000256" key="2">
    <source>
        <dbReference type="ARBA" id="ARBA00022670"/>
    </source>
</evidence>
<evidence type="ECO:0000256" key="1">
    <source>
        <dbReference type="ARBA" id="ARBA00005234"/>
    </source>
</evidence>
<feature type="domain" description="Ubiquitin-like protease family profile" evidence="5">
    <location>
        <begin position="430"/>
        <end position="625"/>
    </location>
</feature>
<dbReference type="PANTHER" id="PTHR48449">
    <property type="entry name" value="DUF1985 DOMAIN-CONTAINING PROTEIN"/>
    <property type="match status" value="1"/>
</dbReference>
<evidence type="ECO:0000259" key="5">
    <source>
        <dbReference type="PROSITE" id="PS50600"/>
    </source>
</evidence>
<dbReference type="PROSITE" id="PS50600">
    <property type="entry name" value="ULP_PROTEASE"/>
    <property type="match status" value="1"/>
</dbReference>
<dbReference type="Gene3D" id="3.40.395.10">
    <property type="entry name" value="Adenoviral Proteinase, Chain A"/>
    <property type="match status" value="1"/>
</dbReference>
<sequence length="625" mass="69877">MRSRGRRKATTWFLGGGRCKCVPKSRWRCRRKIRGLESRRGKIAHPTEVVGNQRLFGGGRRDITIAEVAAMVAGDKEMPPVRKLKLWLGLVDVLDAEHDPKLTVQPMYKPGKDKEDGWGEFDSEIFDRKVAYMVGLVKTGHKFSIGEWVGGDADEPMYDHEEATKDKKRKQYRGPSREQEGHTLKQRRLSRFFSKKVAGGGHDVAELHAKVKKLSQAFANSDSSSDEDGTDRINESAPGQDGIGLEGMEPELVTDPSGKMDVVPLEAENTRGVDKRNDDVGSLRGDEGDGVASGTELVCEDHASGEEHESMEETAAKVKGDVGETEVEKDEAVEKEADVKGRHEEKEDDVTAADGVKGGSEDESDEEKMLAREETMVELSDSSPCPRSEKHKPVEREADLAALLLAKEQFTMDKLVPEVEDPDYAFFESVLVANPKVLHLNAGNYNLDNLFFRDLAALRKWVSTEHMEALVDYVGQRHDERLKQRRCLFLKPWFVAHLQGKARSFNAAKFNKGRVVGDGRLSSFLKKEGKKWGEDVDTLYTPMIWDGNHWVGLCISLTNWRVLVLDPNPKLKDMAAVCGLLDSVAQMFPYLVEKVIQMDTRVIGTCVHVVDIQVDMRSCWGVDPA</sequence>
<gene>
    <name evidence="6" type="ORF">DY000_02039018</name>
</gene>
<dbReference type="Proteomes" id="UP000266723">
    <property type="component" value="Unassembled WGS sequence"/>
</dbReference>
<organism evidence="6 7">
    <name type="scientific">Brassica cretica</name>
    <name type="common">Mustard</name>
    <dbReference type="NCBI Taxonomy" id="69181"/>
    <lineage>
        <taxon>Eukaryota</taxon>
        <taxon>Viridiplantae</taxon>
        <taxon>Streptophyta</taxon>
        <taxon>Embryophyta</taxon>
        <taxon>Tracheophyta</taxon>
        <taxon>Spermatophyta</taxon>
        <taxon>Magnoliopsida</taxon>
        <taxon>eudicotyledons</taxon>
        <taxon>Gunneridae</taxon>
        <taxon>Pentapetalae</taxon>
        <taxon>rosids</taxon>
        <taxon>malvids</taxon>
        <taxon>Brassicales</taxon>
        <taxon>Brassicaceae</taxon>
        <taxon>Brassiceae</taxon>
        <taxon>Brassica</taxon>
    </lineage>
</organism>
<feature type="region of interest" description="Disordered" evidence="4">
    <location>
        <begin position="150"/>
        <end position="184"/>
    </location>
</feature>
<evidence type="ECO:0000313" key="7">
    <source>
        <dbReference type="Proteomes" id="UP000266723"/>
    </source>
</evidence>
<dbReference type="SUPFAM" id="SSF54001">
    <property type="entry name" value="Cysteine proteinases"/>
    <property type="match status" value="1"/>
</dbReference>
<evidence type="ECO:0000313" key="6">
    <source>
        <dbReference type="EMBL" id="KAF3529258.1"/>
    </source>
</evidence>
<dbReference type="InterPro" id="IPR038765">
    <property type="entry name" value="Papain-like_cys_pep_sf"/>
</dbReference>
<accession>A0ABQ7B9X1</accession>
<dbReference type="Pfam" id="PF02902">
    <property type="entry name" value="Peptidase_C48"/>
    <property type="match status" value="1"/>
</dbReference>
<comment type="similarity">
    <text evidence="1">Belongs to the peptidase C48 family.</text>
</comment>
<evidence type="ECO:0000256" key="4">
    <source>
        <dbReference type="SAM" id="MobiDB-lite"/>
    </source>
</evidence>
<feature type="region of interest" description="Disordered" evidence="4">
    <location>
        <begin position="272"/>
        <end position="368"/>
    </location>
</feature>
<name>A0ABQ7B9X1_BRACR</name>
<protein>
    <recommendedName>
        <fullName evidence="5">Ubiquitin-like protease family profile domain-containing protein</fullName>
    </recommendedName>
</protein>
<comment type="caution">
    <text evidence="6">The sequence shown here is derived from an EMBL/GenBank/DDBJ whole genome shotgun (WGS) entry which is preliminary data.</text>
</comment>
<dbReference type="EMBL" id="QGKV02001507">
    <property type="protein sequence ID" value="KAF3529258.1"/>
    <property type="molecule type" value="Genomic_DNA"/>
</dbReference>
<feature type="compositionally biased region" description="Basic and acidic residues" evidence="4">
    <location>
        <begin position="272"/>
        <end position="287"/>
    </location>
</feature>
<keyword evidence="7" id="KW-1185">Reference proteome</keyword>
<evidence type="ECO:0000256" key="3">
    <source>
        <dbReference type="ARBA" id="ARBA00022801"/>
    </source>
</evidence>
<keyword evidence="2" id="KW-0645">Protease</keyword>
<feature type="region of interest" description="Disordered" evidence="4">
    <location>
        <begin position="218"/>
        <end position="250"/>
    </location>
</feature>
<feature type="compositionally biased region" description="Basic and acidic residues" evidence="4">
    <location>
        <begin position="330"/>
        <end position="345"/>
    </location>
</feature>
<dbReference type="PANTHER" id="PTHR48449:SF1">
    <property type="entry name" value="DUF1985 DOMAIN-CONTAINING PROTEIN"/>
    <property type="match status" value="1"/>
</dbReference>
<proteinExistence type="inferred from homology"/>
<keyword evidence="3" id="KW-0378">Hydrolase</keyword>